<proteinExistence type="predicted"/>
<keyword evidence="2" id="KW-1185">Reference proteome</keyword>
<organism evidence="1 2">
    <name type="scientific">Bosea thiooxidans</name>
    <dbReference type="NCBI Taxonomy" id="53254"/>
    <lineage>
        <taxon>Bacteria</taxon>
        <taxon>Pseudomonadati</taxon>
        <taxon>Pseudomonadota</taxon>
        <taxon>Alphaproteobacteria</taxon>
        <taxon>Hyphomicrobiales</taxon>
        <taxon>Boseaceae</taxon>
        <taxon>Bosea</taxon>
    </lineage>
</organism>
<accession>A0A0Q3KWQ1</accession>
<reference evidence="1 2" key="1">
    <citation type="submission" date="2015-10" db="EMBL/GenBank/DDBJ databases">
        <title>Draft genome of Bosea thiooxidans.</title>
        <authorList>
            <person name="Wang X."/>
        </authorList>
    </citation>
    <scope>NUCLEOTIDE SEQUENCE [LARGE SCALE GENOMIC DNA]</scope>
    <source>
        <strain evidence="1 2">CGMCC 9174</strain>
    </source>
</reference>
<protein>
    <submittedName>
        <fullName evidence="1">Uncharacterized protein</fullName>
    </submittedName>
</protein>
<comment type="caution">
    <text evidence="1">The sequence shown here is derived from an EMBL/GenBank/DDBJ whole genome shotgun (WGS) entry which is preliminary data.</text>
</comment>
<name>A0A0Q3KWQ1_9HYPH</name>
<sequence length="287" mass="32367">MKIKTDGTMPINDSLEADQPFEPRRIREEGSTAAVLYYYPTRWPLAGGAVLNLSDDAFEQSRFTEAYKPGRVAYVYVAACDDVMASPEVASGLKGLAEDLSLPIFKISATSSEDARERLNDLNLERYGSIYEAEGGYASALGFDKWRTQTIHPRRRPKQGAPISVGPRTIRVVLPRHLSLTAFEKRLADKLSSSQLSKWIQSRAGLEHCRKVGCDPRLGIRMSGYNFGDTDRFSRADEIYIFRPRGEDAERLLTICEIIVHEYVTKKGRRRPRWGWVSPNQGYVSPS</sequence>
<dbReference type="EMBL" id="LMAR01000058">
    <property type="protein sequence ID" value="KQK28812.1"/>
    <property type="molecule type" value="Genomic_DNA"/>
</dbReference>
<evidence type="ECO:0000313" key="1">
    <source>
        <dbReference type="EMBL" id="KQK28812.1"/>
    </source>
</evidence>
<evidence type="ECO:0000313" key="2">
    <source>
        <dbReference type="Proteomes" id="UP000051562"/>
    </source>
</evidence>
<gene>
    <name evidence="1" type="ORF">ARD30_20340</name>
</gene>
<dbReference type="Proteomes" id="UP000051562">
    <property type="component" value="Unassembled WGS sequence"/>
</dbReference>
<dbReference type="AlphaFoldDB" id="A0A0Q3KWQ1"/>
<dbReference type="RefSeq" id="WP_055729879.1">
    <property type="nucleotide sequence ID" value="NZ_LMAR01000058.1"/>
</dbReference>